<evidence type="ECO:0000313" key="3">
    <source>
        <dbReference type="WBParaSite" id="SSLN_0001380401-mRNA-1"/>
    </source>
</evidence>
<name>A0A183TA03_SCHSO</name>
<proteinExistence type="predicted"/>
<reference evidence="3" key="1">
    <citation type="submission" date="2016-06" db="UniProtKB">
        <authorList>
            <consortium name="WormBaseParasite"/>
        </authorList>
    </citation>
    <scope>IDENTIFICATION</scope>
</reference>
<reference evidence="1 2" key="2">
    <citation type="submission" date="2018-11" db="EMBL/GenBank/DDBJ databases">
        <authorList>
            <consortium name="Pathogen Informatics"/>
        </authorList>
    </citation>
    <scope>NUCLEOTIDE SEQUENCE [LARGE SCALE GENOMIC DNA]</scope>
    <source>
        <strain evidence="1 2">NST_G2</strain>
    </source>
</reference>
<sequence length="146" mass="16132">MKINLRKFLTNRKEEKESGCSLHFEKCIEYEFGVGSTLLLFSTPNRVILHLAKVLTFCLIYETNHVVLIYCADTNMAVNSTFKPEDAISKGDEDGDADTATAGGDIGTPNVPCGVADRALEVIARICTDLSWCNGLLIWVYPLDIL</sequence>
<evidence type="ECO:0000313" key="1">
    <source>
        <dbReference type="EMBL" id="VDL99686.1"/>
    </source>
</evidence>
<dbReference type="Proteomes" id="UP000275846">
    <property type="component" value="Unassembled WGS sequence"/>
</dbReference>
<organism evidence="3">
    <name type="scientific">Schistocephalus solidus</name>
    <name type="common">Tapeworm</name>
    <dbReference type="NCBI Taxonomy" id="70667"/>
    <lineage>
        <taxon>Eukaryota</taxon>
        <taxon>Metazoa</taxon>
        <taxon>Spiralia</taxon>
        <taxon>Lophotrochozoa</taxon>
        <taxon>Platyhelminthes</taxon>
        <taxon>Cestoda</taxon>
        <taxon>Eucestoda</taxon>
        <taxon>Diphyllobothriidea</taxon>
        <taxon>Diphyllobothriidae</taxon>
        <taxon>Schistocephalus</taxon>
    </lineage>
</organism>
<gene>
    <name evidence="1" type="ORF">SSLN_LOCUS13301</name>
</gene>
<dbReference type="AlphaFoldDB" id="A0A183TA03"/>
<evidence type="ECO:0000313" key="2">
    <source>
        <dbReference type="Proteomes" id="UP000275846"/>
    </source>
</evidence>
<dbReference type="EMBL" id="UYSU01037980">
    <property type="protein sequence ID" value="VDL99686.1"/>
    <property type="molecule type" value="Genomic_DNA"/>
</dbReference>
<protein>
    <submittedName>
        <fullName evidence="3">S ribonuclease</fullName>
    </submittedName>
</protein>
<keyword evidence="2" id="KW-1185">Reference proteome</keyword>
<dbReference type="WBParaSite" id="SSLN_0001380401-mRNA-1">
    <property type="protein sequence ID" value="SSLN_0001380401-mRNA-1"/>
    <property type="gene ID" value="SSLN_0001380401"/>
</dbReference>
<accession>A0A183TA03</accession>